<dbReference type="InterPro" id="IPR032508">
    <property type="entry name" value="FecR_C"/>
</dbReference>
<comment type="caution">
    <text evidence="3">The sequence shown here is derived from an EMBL/GenBank/DDBJ whole genome shotgun (WGS) entry which is preliminary data.</text>
</comment>
<feature type="domain" description="Protein FecR C-terminal" evidence="2">
    <location>
        <begin position="287"/>
        <end position="354"/>
    </location>
</feature>
<dbReference type="GO" id="GO:0016989">
    <property type="term" value="F:sigma factor antagonist activity"/>
    <property type="evidence" value="ECO:0007669"/>
    <property type="project" value="TreeGrafter"/>
</dbReference>
<protein>
    <recommendedName>
        <fullName evidence="5">FecR family protein</fullName>
    </recommendedName>
</protein>
<dbReference type="Pfam" id="PF04773">
    <property type="entry name" value="FecR"/>
    <property type="match status" value="1"/>
</dbReference>
<dbReference type="AlphaFoldDB" id="A0A8J3D0I5"/>
<dbReference type="PANTHER" id="PTHR30273">
    <property type="entry name" value="PERIPLASMIC SIGNAL SENSOR AND SIGMA FACTOR ACTIVATOR FECR-RELATED"/>
    <property type="match status" value="1"/>
</dbReference>
<dbReference type="InterPro" id="IPR006860">
    <property type="entry name" value="FecR"/>
</dbReference>
<dbReference type="InterPro" id="IPR012373">
    <property type="entry name" value="Ferrdict_sens_TM"/>
</dbReference>
<dbReference type="EMBL" id="BMXF01000001">
    <property type="protein sequence ID" value="GHB58054.1"/>
    <property type="molecule type" value="Genomic_DNA"/>
</dbReference>
<evidence type="ECO:0000313" key="4">
    <source>
        <dbReference type="Proteomes" id="UP000598271"/>
    </source>
</evidence>
<dbReference type="RefSeq" id="WP_189563176.1">
    <property type="nucleotide sequence ID" value="NZ_BMXF01000001.1"/>
</dbReference>
<evidence type="ECO:0000259" key="1">
    <source>
        <dbReference type="Pfam" id="PF04773"/>
    </source>
</evidence>
<dbReference type="Proteomes" id="UP000598271">
    <property type="component" value="Unassembled WGS sequence"/>
</dbReference>
<dbReference type="PIRSF" id="PIRSF018266">
    <property type="entry name" value="FecR"/>
    <property type="match status" value="1"/>
</dbReference>
<reference evidence="3 4" key="1">
    <citation type="journal article" date="2014" name="Int. J. Syst. Evol. Microbiol.">
        <title>Complete genome sequence of Corynebacterium casei LMG S-19264T (=DSM 44701T), isolated from a smear-ripened cheese.</title>
        <authorList>
            <consortium name="US DOE Joint Genome Institute (JGI-PGF)"/>
            <person name="Walter F."/>
            <person name="Albersmeier A."/>
            <person name="Kalinowski J."/>
            <person name="Ruckert C."/>
        </authorList>
    </citation>
    <scope>NUCLEOTIDE SEQUENCE [LARGE SCALE GENOMIC DNA]</scope>
    <source>
        <strain evidence="3 4">KCTC 12866</strain>
    </source>
</reference>
<feature type="domain" description="FecR protein" evidence="1">
    <location>
        <begin position="146"/>
        <end position="230"/>
    </location>
</feature>
<evidence type="ECO:0008006" key="5">
    <source>
        <dbReference type="Google" id="ProtNLM"/>
    </source>
</evidence>
<dbReference type="PANTHER" id="PTHR30273:SF2">
    <property type="entry name" value="PROTEIN FECR"/>
    <property type="match status" value="1"/>
</dbReference>
<proteinExistence type="predicted"/>
<sequence length="359" mass="40373">MFGDFSDFDIEDFAFHETFQDWVLTPDSEYSLFWKNYLAAHPHQTDKILSARTLVLELKATQAAPPDTEFAHTIWQNIQQRTQPKIKTHWQFLLQWRIAASVALVIGASVWWWQLEKSTNSSTLSTTKISDSGLLEEVNRTDRTLIVHLSDGSVVHLGKDSRLTYPIQFAAEQRAVQLSGEAFFEIKKNPLRPFLVYANETVTKVLGTSFRVAAYADAPEVTVAVTAGRVSVFSTKDFEEESTKAQRTGVVLTPNQQAVFQRKHAQLNKTLVPTPALLAPDNQKPSFDFNSTPLREVFAVLEKAYGVEIVADSDLTTHRSLTVSMEDETLYEKLDVICKTLGLSYQIVDAKVIVEKGNS</sequence>
<accession>A0A8J3D0I5</accession>
<dbReference type="Gene3D" id="3.55.50.30">
    <property type="match status" value="1"/>
</dbReference>
<gene>
    <name evidence="3" type="ORF">GCM10007390_09390</name>
</gene>
<dbReference type="Pfam" id="PF16344">
    <property type="entry name" value="FecR_C"/>
    <property type="match status" value="1"/>
</dbReference>
<keyword evidence="4" id="KW-1185">Reference proteome</keyword>
<organism evidence="3 4">
    <name type="scientific">Persicitalea jodogahamensis</name>
    <dbReference type="NCBI Taxonomy" id="402147"/>
    <lineage>
        <taxon>Bacteria</taxon>
        <taxon>Pseudomonadati</taxon>
        <taxon>Bacteroidota</taxon>
        <taxon>Cytophagia</taxon>
        <taxon>Cytophagales</taxon>
        <taxon>Spirosomataceae</taxon>
        <taxon>Persicitalea</taxon>
    </lineage>
</organism>
<name>A0A8J3D0I5_9BACT</name>
<evidence type="ECO:0000259" key="2">
    <source>
        <dbReference type="Pfam" id="PF16344"/>
    </source>
</evidence>
<evidence type="ECO:0000313" key="3">
    <source>
        <dbReference type="EMBL" id="GHB58054.1"/>
    </source>
</evidence>
<dbReference type="Gene3D" id="2.60.120.1440">
    <property type="match status" value="1"/>
</dbReference>